<dbReference type="InterPro" id="IPR007528">
    <property type="entry name" value="RINT1_Tip20"/>
</dbReference>
<evidence type="ECO:0000256" key="1">
    <source>
        <dbReference type="SAM" id="MobiDB-lite"/>
    </source>
</evidence>
<dbReference type="PANTHER" id="PTHR13520:SF0">
    <property type="entry name" value="RAD50-INTERACTING PROTEIN 1"/>
    <property type="match status" value="1"/>
</dbReference>
<name>A0AAJ0G8Z8_9PEZI</name>
<evidence type="ECO:0000313" key="3">
    <source>
        <dbReference type="Proteomes" id="UP001271007"/>
    </source>
</evidence>
<dbReference type="EMBL" id="JAWDJX010000018">
    <property type="protein sequence ID" value="KAK3052883.1"/>
    <property type="molecule type" value="Genomic_DNA"/>
</dbReference>
<dbReference type="GO" id="GO:0060628">
    <property type="term" value="P:regulation of ER to Golgi vesicle-mediated transport"/>
    <property type="evidence" value="ECO:0007669"/>
    <property type="project" value="TreeGrafter"/>
</dbReference>
<feature type="compositionally biased region" description="Basic and acidic residues" evidence="1">
    <location>
        <begin position="741"/>
        <end position="750"/>
    </location>
</feature>
<dbReference type="PANTHER" id="PTHR13520">
    <property type="entry name" value="RAD50-INTERACTING PROTEIN 1 RINT-1"/>
    <property type="match status" value="1"/>
</dbReference>
<dbReference type="GO" id="GO:0006888">
    <property type="term" value="P:endoplasmic reticulum to Golgi vesicle-mediated transport"/>
    <property type="evidence" value="ECO:0007669"/>
    <property type="project" value="InterPro"/>
</dbReference>
<dbReference type="Gene3D" id="1.20.58.1420">
    <property type="entry name" value="Dsl1p vesicle tethering complex, Tip20p subunit, domain B"/>
    <property type="match status" value="1"/>
</dbReference>
<protein>
    <submittedName>
        <fullName evidence="2">Uncharacterized protein</fullName>
    </submittedName>
</protein>
<proteinExistence type="predicted"/>
<dbReference type="PROSITE" id="PS51386">
    <property type="entry name" value="RINT1_TIP20"/>
    <property type="match status" value="1"/>
</dbReference>
<dbReference type="Pfam" id="PF04437">
    <property type="entry name" value="RINT1_TIP1"/>
    <property type="match status" value="1"/>
</dbReference>
<dbReference type="AlphaFoldDB" id="A0AAJ0G8Z8"/>
<organism evidence="2 3">
    <name type="scientific">Extremus antarcticus</name>
    <dbReference type="NCBI Taxonomy" id="702011"/>
    <lineage>
        <taxon>Eukaryota</taxon>
        <taxon>Fungi</taxon>
        <taxon>Dikarya</taxon>
        <taxon>Ascomycota</taxon>
        <taxon>Pezizomycotina</taxon>
        <taxon>Dothideomycetes</taxon>
        <taxon>Dothideomycetidae</taxon>
        <taxon>Mycosphaerellales</taxon>
        <taxon>Extremaceae</taxon>
        <taxon>Extremus</taxon>
    </lineage>
</organism>
<keyword evidence="3" id="KW-1185">Reference proteome</keyword>
<feature type="compositionally biased region" description="Acidic residues" evidence="1">
    <location>
        <begin position="751"/>
        <end position="766"/>
    </location>
</feature>
<dbReference type="InterPro" id="IPR042044">
    <property type="entry name" value="EXOC6PINT-1/Sec15/Tip20_C_dom2"/>
</dbReference>
<feature type="region of interest" description="Disordered" evidence="1">
    <location>
        <begin position="42"/>
        <end position="61"/>
    </location>
</feature>
<dbReference type="InterPro" id="IPR042042">
    <property type="entry name" value="Tip20p_domB"/>
</dbReference>
<dbReference type="GO" id="GO:0006890">
    <property type="term" value="P:retrograde vesicle-mediated transport, Golgi to endoplasmic reticulum"/>
    <property type="evidence" value="ECO:0007669"/>
    <property type="project" value="InterPro"/>
</dbReference>
<dbReference type="Gene3D" id="1.20.58.670">
    <property type="entry name" value="Dsl1p vesicle tethering complex, Tip20p subunit, domain D"/>
    <property type="match status" value="1"/>
</dbReference>
<accession>A0AAJ0G8Z8</accession>
<reference evidence="2" key="1">
    <citation type="submission" date="2023-04" db="EMBL/GenBank/DDBJ databases">
        <title>Black Yeasts Isolated from many extreme environments.</title>
        <authorList>
            <person name="Coleine C."/>
            <person name="Stajich J.E."/>
            <person name="Selbmann L."/>
        </authorList>
    </citation>
    <scope>NUCLEOTIDE SEQUENCE</scope>
    <source>
        <strain evidence="2">CCFEE 5312</strain>
    </source>
</reference>
<evidence type="ECO:0000313" key="2">
    <source>
        <dbReference type="EMBL" id="KAK3052883.1"/>
    </source>
</evidence>
<dbReference type="Proteomes" id="UP001271007">
    <property type="component" value="Unassembled WGS sequence"/>
</dbReference>
<sequence>MDTRVQDYLDDQLQSSADLDNLDTLLDNVKKQQELLKKQLDEARRDHEDVQNRSQQHDASIREKAEAFQKDQSSIDRRLLIVTQSETSDEAVEKFEESMEKLRKLDVAAGYVELLKEVEDLKAECVSQLGTSDEAALEPYKRLQRLVAGLQPLQEAAEGAAPHLLDHTVRQVQDLRHTIKTSFSADLEKTLGKMNWPKPLETVPLALQKEWAINFERLLNLQRQELDDRENNSSSRPTGSEPPALFPLEAMAHPLEQRFIYHFSGNKPTNRLDKPEYFLSHTTDLISTYSNFLDSAVQPLLVQHFRGTDLALTPAYIDATSAFITALLPMLKRKLTNFAGQVSKQPQLLSHLVHEVMSFDTTLEETFAYTPLSPSTPWRGLAYFLLDQCGYFEQWLSVERDFALTRYRSIIDLPEAHELDYDSVASDATKPTKAAIRVNELLDTITDRYRTLSSFSQKLRFLIDIQIAIFDKFYERLRSSMEAFVVTNSAIGRRMQGVSKMDQTELQGVKGLDHLCRIFGSADHLEHAMRDWSDDIFFLEMWDELQDRVKNRERVSSNLGELQDIRSKTSAAVGDDESDGEVQGALFDETAASYKKVRVKTESIIVDTLTYNVREALRPYTRISTWASLSTTTAGGAISADLEPALRLLREYLGFLSKALGTLPLRRVSRQLCHSIQTYIWDNVLLRQSFSTPGTTQLTTDMTALCAQIDRFVGQGQARLGMRRLVEGVALISLPIRGEVQRERPGKSGEENEDEGAAWEDGDGDVGEVGSRQLGLFEVERQIFMDNESARYALQQLGLEVLSEGDARAVLEKRIEVGS</sequence>
<dbReference type="GO" id="GO:0070939">
    <property type="term" value="C:Dsl1/NZR complex"/>
    <property type="evidence" value="ECO:0007669"/>
    <property type="project" value="InterPro"/>
</dbReference>
<feature type="region of interest" description="Disordered" evidence="1">
    <location>
        <begin position="741"/>
        <end position="766"/>
    </location>
</feature>
<comment type="caution">
    <text evidence="2">The sequence shown here is derived from an EMBL/GenBank/DDBJ whole genome shotgun (WGS) entry which is preliminary data.</text>
</comment>
<gene>
    <name evidence="2" type="ORF">LTR09_005947</name>
</gene>